<reference evidence="2 3" key="1">
    <citation type="submission" date="2019-07" db="EMBL/GenBank/DDBJ databases">
        <title>Genomic Encyclopedia of Type Strains, Phase IV (KMG-IV): sequencing the most valuable type-strain genomes for metagenomic binning, comparative biology and taxonomic classification.</title>
        <authorList>
            <person name="Goeker M."/>
        </authorList>
    </citation>
    <scope>NUCLEOTIDE SEQUENCE [LARGE SCALE GENOMIC DNA]</scope>
    <source>
        <strain evidence="2 3">SS015</strain>
    </source>
</reference>
<feature type="chain" id="PRO_5022845563" evidence="1">
    <location>
        <begin position="24"/>
        <end position="157"/>
    </location>
</feature>
<proteinExistence type="predicted"/>
<dbReference type="AlphaFoldDB" id="A0A5D3WKP7"/>
<keyword evidence="1" id="KW-0732">Signal</keyword>
<dbReference type="InterPro" id="IPR008719">
    <property type="entry name" value="N2O_reductase_NosL"/>
</dbReference>
<dbReference type="Proteomes" id="UP000324159">
    <property type="component" value="Unassembled WGS sequence"/>
</dbReference>
<keyword evidence="3" id="KW-1185">Reference proteome</keyword>
<dbReference type="PANTHER" id="PTHR41247:SF1">
    <property type="entry name" value="HTH-TYPE TRANSCRIPTIONAL REPRESSOR YCNK"/>
    <property type="match status" value="1"/>
</dbReference>
<name>A0A5D3WKP7_9BACT</name>
<protein>
    <submittedName>
        <fullName evidence="2">Nitrous oxide reductase accessory protein NosL</fullName>
    </submittedName>
</protein>
<gene>
    <name evidence="2" type="ORF">EDC39_11141</name>
</gene>
<dbReference type="RefSeq" id="WP_148896504.1">
    <property type="nucleotide sequence ID" value="NZ_VNIB01000011.1"/>
</dbReference>
<accession>A0A5D3WKP7</accession>
<dbReference type="EMBL" id="VNIB01000011">
    <property type="protein sequence ID" value="TYO97111.1"/>
    <property type="molecule type" value="Genomic_DNA"/>
</dbReference>
<comment type="caution">
    <text evidence="2">The sequence shown here is derived from an EMBL/GenBank/DDBJ whole genome shotgun (WGS) entry which is preliminary data.</text>
</comment>
<organism evidence="2 3">
    <name type="scientific">Geothermobacter ehrlichii</name>
    <dbReference type="NCBI Taxonomy" id="213224"/>
    <lineage>
        <taxon>Bacteria</taxon>
        <taxon>Pseudomonadati</taxon>
        <taxon>Thermodesulfobacteriota</taxon>
        <taxon>Desulfuromonadia</taxon>
        <taxon>Desulfuromonadales</taxon>
        <taxon>Geothermobacteraceae</taxon>
        <taxon>Geothermobacter</taxon>
    </lineage>
</organism>
<evidence type="ECO:0000313" key="2">
    <source>
        <dbReference type="EMBL" id="TYO97111.1"/>
    </source>
</evidence>
<dbReference type="Gene3D" id="3.30.70.2050">
    <property type="match status" value="1"/>
</dbReference>
<evidence type="ECO:0000313" key="3">
    <source>
        <dbReference type="Proteomes" id="UP000324159"/>
    </source>
</evidence>
<dbReference type="SUPFAM" id="SSF160387">
    <property type="entry name" value="NosL/MerB-like"/>
    <property type="match status" value="1"/>
</dbReference>
<dbReference type="OrthoDB" id="982633at2"/>
<dbReference type="PANTHER" id="PTHR41247">
    <property type="entry name" value="HTH-TYPE TRANSCRIPTIONAL REPRESSOR YCNK"/>
    <property type="match status" value="1"/>
</dbReference>
<sequence>MRLFLLSTFLFTVLGLAPRPVLADVPSPAGPKVRCPVCGMFVAPYPTWQAVILFGDGARLDFDGPRDLFRYLQEASRQFPGRTLTEVREVWVTEYYSAQPVLATEVYFIAGSDVLGPMGQELVPVRGVKQAETFMRDHGGSRLFRFDGRELKEIERD</sequence>
<evidence type="ECO:0000256" key="1">
    <source>
        <dbReference type="SAM" id="SignalP"/>
    </source>
</evidence>
<feature type="signal peptide" evidence="1">
    <location>
        <begin position="1"/>
        <end position="23"/>
    </location>
</feature>
<dbReference type="Pfam" id="PF05573">
    <property type="entry name" value="NosL"/>
    <property type="match status" value="1"/>
</dbReference>